<dbReference type="SUPFAM" id="SSF53448">
    <property type="entry name" value="Nucleotide-diphospho-sugar transferases"/>
    <property type="match status" value="1"/>
</dbReference>
<organism evidence="2 3">
    <name type="scientific">Mangrovibacterium diazotrophicum</name>
    <dbReference type="NCBI Taxonomy" id="1261403"/>
    <lineage>
        <taxon>Bacteria</taxon>
        <taxon>Pseudomonadati</taxon>
        <taxon>Bacteroidota</taxon>
        <taxon>Bacteroidia</taxon>
        <taxon>Marinilabiliales</taxon>
        <taxon>Prolixibacteraceae</taxon>
        <taxon>Mangrovibacterium</taxon>
    </lineage>
</organism>
<comment type="caution">
    <text evidence="2">The sequence shown here is derived from an EMBL/GenBank/DDBJ whole genome shotgun (WGS) entry which is preliminary data.</text>
</comment>
<name>A0A419W8B5_9BACT</name>
<dbReference type="Pfam" id="PF04488">
    <property type="entry name" value="Gly_transf_sug"/>
    <property type="match status" value="1"/>
</dbReference>
<dbReference type="GO" id="GO:0016020">
    <property type="term" value="C:membrane"/>
    <property type="evidence" value="ECO:0007669"/>
    <property type="project" value="GOC"/>
</dbReference>
<gene>
    <name evidence="2" type="ORF">BC643_2057</name>
</gene>
<dbReference type="AlphaFoldDB" id="A0A419W8B5"/>
<dbReference type="PANTHER" id="PTHR32385">
    <property type="entry name" value="MANNOSYL PHOSPHORYLINOSITOL CERAMIDE SYNTHASE"/>
    <property type="match status" value="1"/>
</dbReference>
<dbReference type="InterPro" id="IPR029044">
    <property type="entry name" value="Nucleotide-diphossugar_trans"/>
</dbReference>
<dbReference type="InterPro" id="IPR051706">
    <property type="entry name" value="Glycosyltransferase_domain"/>
</dbReference>
<accession>A0A419W8B5</accession>
<dbReference type="EMBL" id="RAPN01000001">
    <property type="protein sequence ID" value="RKD91694.1"/>
    <property type="molecule type" value="Genomic_DNA"/>
</dbReference>
<evidence type="ECO:0000256" key="1">
    <source>
        <dbReference type="ARBA" id="ARBA00022679"/>
    </source>
</evidence>
<dbReference type="InterPro" id="IPR007577">
    <property type="entry name" value="GlycoTrfase_DXD_sugar-bd_CS"/>
</dbReference>
<dbReference type="PANTHER" id="PTHR32385:SF15">
    <property type="entry name" value="INOSITOL PHOSPHOCERAMIDE MANNOSYLTRANSFERASE 1"/>
    <property type="match status" value="1"/>
</dbReference>
<evidence type="ECO:0000313" key="3">
    <source>
        <dbReference type="Proteomes" id="UP000283387"/>
    </source>
</evidence>
<sequence length="114" mass="13940">MNYTTMIPKIIHQTWKDEQIPGEWIPYVDKVKRLNSGWTYKLWTDEAMQKFVEDEFPDFLERYLGFSRNVMRADAFRYLIMYKIGGVYLDLDYEVLKPFDFKDYRVVLPHNRQI</sequence>
<dbReference type="Gene3D" id="3.90.550.20">
    <property type="match status" value="1"/>
</dbReference>
<dbReference type="GO" id="GO:0051999">
    <property type="term" value="P:mannosyl-inositol phosphorylceramide biosynthetic process"/>
    <property type="evidence" value="ECO:0007669"/>
    <property type="project" value="TreeGrafter"/>
</dbReference>
<proteinExistence type="predicted"/>
<keyword evidence="1 2" id="KW-0808">Transferase</keyword>
<reference evidence="2 3" key="1">
    <citation type="submission" date="2018-09" db="EMBL/GenBank/DDBJ databases">
        <title>Genomic Encyclopedia of Archaeal and Bacterial Type Strains, Phase II (KMG-II): from individual species to whole genera.</title>
        <authorList>
            <person name="Goeker M."/>
        </authorList>
    </citation>
    <scope>NUCLEOTIDE SEQUENCE [LARGE SCALE GENOMIC DNA]</scope>
    <source>
        <strain evidence="2 3">DSM 27148</strain>
    </source>
</reference>
<dbReference type="RefSeq" id="WP_170154517.1">
    <property type="nucleotide sequence ID" value="NZ_RAPN01000001.1"/>
</dbReference>
<protein>
    <submittedName>
        <fullName evidence="2">Glycosyl transferase-like sugar-binding protein</fullName>
    </submittedName>
</protein>
<keyword evidence="3" id="KW-1185">Reference proteome</keyword>
<dbReference type="GO" id="GO:0000030">
    <property type="term" value="F:mannosyltransferase activity"/>
    <property type="evidence" value="ECO:0007669"/>
    <property type="project" value="TreeGrafter"/>
</dbReference>
<dbReference type="Proteomes" id="UP000283387">
    <property type="component" value="Unassembled WGS sequence"/>
</dbReference>
<evidence type="ECO:0000313" key="2">
    <source>
        <dbReference type="EMBL" id="RKD91694.1"/>
    </source>
</evidence>